<organism evidence="2 3">
    <name type="scientific">Halogranum gelatinilyticum</name>
    <dbReference type="NCBI Taxonomy" id="660521"/>
    <lineage>
        <taxon>Archaea</taxon>
        <taxon>Methanobacteriati</taxon>
        <taxon>Methanobacteriota</taxon>
        <taxon>Stenosarchaea group</taxon>
        <taxon>Halobacteria</taxon>
        <taxon>Halobacteriales</taxon>
        <taxon>Haloferacaceae</taxon>
    </lineage>
</organism>
<dbReference type="STRING" id="660521.SAMN04487949_0934"/>
<dbReference type="InterPro" id="IPR050214">
    <property type="entry name" value="Cys_Synth/Cystath_Beta-Synth"/>
</dbReference>
<dbReference type="Pfam" id="PF00291">
    <property type="entry name" value="PALP"/>
    <property type="match status" value="1"/>
</dbReference>
<proteinExistence type="predicted"/>
<keyword evidence="3" id="KW-1185">Reference proteome</keyword>
<evidence type="ECO:0000313" key="2">
    <source>
        <dbReference type="EMBL" id="SDM12154.1"/>
    </source>
</evidence>
<dbReference type="InterPro" id="IPR036052">
    <property type="entry name" value="TrpB-like_PALP_sf"/>
</dbReference>
<sequence>MNTTEAFVGLECTSCEEVFGVDTHGRCPDCGAPLDPAYDYDAVDIERADLEGRPHEGLWHFDALLPFPADAAITTAEGATPLVEAPRLASELDVGRVVIKDDGRNPTGTTLDRGFSVAMTAAKQQDAEDATIAAPGHGAQSLAAYAGRANVRHHSFVPSRSTFQNKAMTNVHGGDMRVVGGRFPDAVEAKAEQVLDGWLDLQEFTTPYRHEGAKTIAYELAAGLEWDVPDAVVVPTGTGEFLVGVEKGFRELRTLGLVDDVPRLFAAQPEGCAPIATAFERGLDAPEPWTNPDTVCGELEITDPAGGELALRALEATDGAAVAVADDDALQSAYSAARYEGIEMGVNPGVAAAGAWDLADEFGDDATVVLLNTEAGGKTADLLRSHLMGKGI</sequence>
<dbReference type="OrthoDB" id="341080at2157"/>
<dbReference type="Gene3D" id="3.40.50.1100">
    <property type="match status" value="2"/>
</dbReference>
<reference evidence="3" key="1">
    <citation type="submission" date="2016-10" db="EMBL/GenBank/DDBJ databases">
        <authorList>
            <person name="Varghese N."/>
            <person name="Submissions S."/>
        </authorList>
    </citation>
    <scope>NUCLEOTIDE SEQUENCE [LARGE SCALE GENOMIC DNA]</scope>
    <source>
        <strain evidence="3">CGMCC 1.10119</strain>
    </source>
</reference>
<dbReference type="EMBL" id="FNHL01000001">
    <property type="protein sequence ID" value="SDM12154.1"/>
    <property type="molecule type" value="Genomic_DNA"/>
</dbReference>
<dbReference type="RefSeq" id="WP_089694534.1">
    <property type="nucleotide sequence ID" value="NZ_FNHL01000001.1"/>
</dbReference>
<dbReference type="PANTHER" id="PTHR10314">
    <property type="entry name" value="CYSTATHIONINE BETA-SYNTHASE"/>
    <property type="match status" value="1"/>
</dbReference>
<dbReference type="AlphaFoldDB" id="A0A1G9QMB1"/>
<gene>
    <name evidence="2" type="ORF">SAMN04487949_0934</name>
</gene>
<accession>A0A1G9QMB1</accession>
<dbReference type="SUPFAM" id="SSF53686">
    <property type="entry name" value="Tryptophan synthase beta subunit-like PLP-dependent enzymes"/>
    <property type="match status" value="1"/>
</dbReference>
<dbReference type="InterPro" id="IPR001926">
    <property type="entry name" value="TrpB-like_PALP"/>
</dbReference>
<evidence type="ECO:0000259" key="1">
    <source>
        <dbReference type="Pfam" id="PF00291"/>
    </source>
</evidence>
<feature type="domain" description="Tryptophan synthase beta chain-like PALP" evidence="1">
    <location>
        <begin position="73"/>
        <end position="373"/>
    </location>
</feature>
<protein>
    <submittedName>
        <fullName evidence="2">Threonine synthase</fullName>
    </submittedName>
</protein>
<evidence type="ECO:0000313" key="3">
    <source>
        <dbReference type="Proteomes" id="UP000199451"/>
    </source>
</evidence>
<dbReference type="Proteomes" id="UP000199451">
    <property type="component" value="Unassembled WGS sequence"/>
</dbReference>
<name>A0A1G9QMB1_9EURY</name>